<dbReference type="PANTHER" id="PTHR43180">
    <property type="entry name" value="3-OXOACYL-(ACYL-CARRIER-PROTEIN) REDUCTASE (AFU_ORTHOLOGUE AFUA_6G11210)"/>
    <property type="match status" value="1"/>
</dbReference>
<dbReference type="PANTHER" id="PTHR43180:SF66">
    <property type="entry name" value="SHORT-CHAIN DEHYDROGENASE_REDUCTASE FAMILY PROTEIN"/>
    <property type="match status" value="1"/>
</dbReference>
<evidence type="ECO:0000313" key="4">
    <source>
        <dbReference type="Proteomes" id="UP001501231"/>
    </source>
</evidence>
<evidence type="ECO:0000256" key="1">
    <source>
        <dbReference type="ARBA" id="ARBA00006484"/>
    </source>
</evidence>
<evidence type="ECO:0000313" key="3">
    <source>
        <dbReference type="EMBL" id="GAA2403158.1"/>
    </source>
</evidence>
<dbReference type="CDD" id="cd05233">
    <property type="entry name" value="SDR_c"/>
    <property type="match status" value="1"/>
</dbReference>
<name>A0ABN3IF74_9ACTN</name>
<comment type="caution">
    <text evidence="3">The sequence shown here is derived from an EMBL/GenBank/DDBJ whole genome shotgun (WGS) entry which is preliminary data.</text>
</comment>
<accession>A0ABN3IF74</accession>
<dbReference type="EMBL" id="BAAARW010000002">
    <property type="protein sequence ID" value="GAA2403158.1"/>
    <property type="molecule type" value="Genomic_DNA"/>
</dbReference>
<proteinExistence type="inferred from homology"/>
<protein>
    <recommendedName>
        <fullName evidence="5">SDR family NAD(P)-dependent oxidoreductase</fullName>
    </recommendedName>
</protein>
<dbReference type="SUPFAM" id="SSF51735">
    <property type="entry name" value="NAD(P)-binding Rossmann-fold domains"/>
    <property type="match status" value="1"/>
</dbReference>
<keyword evidence="2" id="KW-0560">Oxidoreductase</keyword>
<dbReference type="InterPro" id="IPR036291">
    <property type="entry name" value="NAD(P)-bd_dom_sf"/>
</dbReference>
<keyword evidence="4" id="KW-1185">Reference proteome</keyword>
<gene>
    <name evidence="3" type="ORF">GCM10010191_08420</name>
</gene>
<evidence type="ECO:0000256" key="2">
    <source>
        <dbReference type="ARBA" id="ARBA00023002"/>
    </source>
</evidence>
<dbReference type="Pfam" id="PF00106">
    <property type="entry name" value="adh_short"/>
    <property type="match status" value="1"/>
</dbReference>
<dbReference type="Proteomes" id="UP001501231">
    <property type="component" value="Unassembled WGS sequence"/>
</dbReference>
<comment type="similarity">
    <text evidence="1">Belongs to the short-chain dehydrogenases/reductases (SDR) family.</text>
</comment>
<evidence type="ECO:0008006" key="5">
    <source>
        <dbReference type="Google" id="ProtNLM"/>
    </source>
</evidence>
<sequence>MWHSVKAAIPHIIKGGRGGAIVLTSSVGGLRGAQHIGHYIAAKHGVVGLLRTLALELGQYGIRVNTVHPTQVNTPMLMNDRTYRAFRPDLENPTAEDFAPISRPAMTEPWKDALLASAVDS</sequence>
<dbReference type="InterPro" id="IPR002347">
    <property type="entry name" value="SDR_fam"/>
</dbReference>
<dbReference type="Gene3D" id="3.40.50.720">
    <property type="entry name" value="NAD(P)-binding Rossmann-like Domain"/>
    <property type="match status" value="1"/>
</dbReference>
<organism evidence="3 4">
    <name type="scientific">Actinomadura vinacea</name>
    <dbReference type="NCBI Taxonomy" id="115336"/>
    <lineage>
        <taxon>Bacteria</taxon>
        <taxon>Bacillati</taxon>
        <taxon>Actinomycetota</taxon>
        <taxon>Actinomycetes</taxon>
        <taxon>Streptosporangiales</taxon>
        <taxon>Thermomonosporaceae</taxon>
        <taxon>Actinomadura</taxon>
    </lineage>
</organism>
<reference evidence="3 4" key="1">
    <citation type="journal article" date="2019" name="Int. J. Syst. Evol. Microbiol.">
        <title>The Global Catalogue of Microorganisms (GCM) 10K type strain sequencing project: providing services to taxonomists for standard genome sequencing and annotation.</title>
        <authorList>
            <consortium name="The Broad Institute Genomics Platform"/>
            <consortium name="The Broad Institute Genome Sequencing Center for Infectious Disease"/>
            <person name="Wu L."/>
            <person name="Ma J."/>
        </authorList>
    </citation>
    <scope>NUCLEOTIDE SEQUENCE [LARGE SCALE GENOMIC DNA]</scope>
    <source>
        <strain evidence="3 4">JCM 3325</strain>
    </source>
</reference>
<dbReference type="PRINTS" id="PR00081">
    <property type="entry name" value="GDHRDH"/>
</dbReference>